<dbReference type="InterPro" id="IPR018392">
    <property type="entry name" value="LysM"/>
</dbReference>
<dbReference type="Gene3D" id="3.10.350.10">
    <property type="entry name" value="LysM domain"/>
    <property type="match status" value="1"/>
</dbReference>
<accession>A0A8J4M512</accession>
<keyword evidence="1" id="KW-0472">Membrane</keyword>
<keyword evidence="1" id="KW-1133">Transmembrane helix</keyword>
<evidence type="ECO:0000313" key="4">
    <source>
        <dbReference type="Proteomes" id="UP000677918"/>
    </source>
</evidence>
<dbReference type="AlphaFoldDB" id="A0A8J4M512"/>
<evidence type="ECO:0000259" key="2">
    <source>
        <dbReference type="PROSITE" id="PS51782"/>
    </source>
</evidence>
<gene>
    <name evidence="3" type="ORF">XYCOK13_43800</name>
</gene>
<name>A0A8J4M512_9BACL</name>
<feature type="domain" description="LysM" evidence="2">
    <location>
        <begin position="107"/>
        <end position="157"/>
    </location>
</feature>
<dbReference type="Proteomes" id="UP000677918">
    <property type="component" value="Unassembled WGS sequence"/>
</dbReference>
<dbReference type="CDD" id="cd00118">
    <property type="entry name" value="LysM"/>
    <property type="match status" value="1"/>
</dbReference>
<dbReference type="Pfam" id="PF01476">
    <property type="entry name" value="LysM"/>
    <property type="match status" value="1"/>
</dbReference>
<sequence length="158" mass="17763">MLHATGVQWNSYTKMGQTRGSNHASIHIQRQQTRAKRNFIFSGRGASAFRMLLVIGFILFSFMFGTFIQTAFGSEEASRTMDEANFAIQPQTAADAMGLDLAQESNQRHVVVAGDTLWALAQAHAPETMDLRQYVHEIKVLNKMQQSVIYEGQVIWLP</sequence>
<dbReference type="EMBL" id="BOVK01000112">
    <property type="protein sequence ID" value="GIQ71556.1"/>
    <property type="molecule type" value="Genomic_DNA"/>
</dbReference>
<organism evidence="3 4">
    <name type="scientific">Xylanibacillus composti</name>
    <dbReference type="NCBI Taxonomy" id="1572762"/>
    <lineage>
        <taxon>Bacteria</taxon>
        <taxon>Bacillati</taxon>
        <taxon>Bacillota</taxon>
        <taxon>Bacilli</taxon>
        <taxon>Bacillales</taxon>
        <taxon>Paenibacillaceae</taxon>
        <taxon>Xylanibacillus</taxon>
    </lineage>
</organism>
<evidence type="ECO:0000313" key="3">
    <source>
        <dbReference type="EMBL" id="GIQ71556.1"/>
    </source>
</evidence>
<comment type="caution">
    <text evidence="3">The sequence shown here is derived from an EMBL/GenBank/DDBJ whole genome shotgun (WGS) entry which is preliminary data.</text>
</comment>
<dbReference type="SMART" id="SM00257">
    <property type="entry name" value="LysM"/>
    <property type="match status" value="1"/>
</dbReference>
<dbReference type="PROSITE" id="PS51782">
    <property type="entry name" value="LYSM"/>
    <property type="match status" value="1"/>
</dbReference>
<proteinExistence type="predicted"/>
<keyword evidence="4" id="KW-1185">Reference proteome</keyword>
<feature type="transmembrane region" description="Helical" evidence="1">
    <location>
        <begin position="51"/>
        <end position="72"/>
    </location>
</feature>
<protein>
    <recommendedName>
        <fullName evidence="2">LysM domain-containing protein</fullName>
    </recommendedName>
</protein>
<dbReference type="SUPFAM" id="SSF54106">
    <property type="entry name" value="LysM domain"/>
    <property type="match status" value="1"/>
</dbReference>
<dbReference type="InterPro" id="IPR036779">
    <property type="entry name" value="LysM_dom_sf"/>
</dbReference>
<evidence type="ECO:0000256" key="1">
    <source>
        <dbReference type="SAM" id="Phobius"/>
    </source>
</evidence>
<reference evidence="3" key="1">
    <citation type="submission" date="2021-04" db="EMBL/GenBank/DDBJ databases">
        <title>Draft genome sequence of Xylanibacillus composti strain K13.</title>
        <authorList>
            <person name="Uke A."/>
            <person name="Chhe C."/>
            <person name="Baramee S."/>
            <person name="Kosugi A."/>
        </authorList>
    </citation>
    <scope>NUCLEOTIDE SEQUENCE</scope>
    <source>
        <strain evidence="3">K13</strain>
    </source>
</reference>
<keyword evidence="1" id="KW-0812">Transmembrane</keyword>